<dbReference type="PANTHER" id="PTHR24064">
    <property type="entry name" value="SOLUTE CARRIER FAMILY 22 MEMBER"/>
    <property type="match status" value="1"/>
</dbReference>
<feature type="transmembrane region" description="Helical" evidence="5">
    <location>
        <begin position="442"/>
        <end position="462"/>
    </location>
</feature>
<name>A0ABP0F0K3_CLALP</name>
<dbReference type="EMBL" id="CAWYQH010000001">
    <property type="protein sequence ID" value="CAK8672381.1"/>
    <property type="molecule type" value="Genomic_DNA"/>
</dbReference>
<protein>
    <recommendedName>
        <fullName evidence="6">Major facilitator superfamily (MFS) profile domain-containing protein</fullName>
    </recommendedName>
</protein>
<evidence type="ECO:0000256" key="5">
    <source>
        <dbReference type="SAM" id="Phobius"/>
    </source>
</evidence>
<feature type="transmembrane region" description="Helical" evidence="5">
    <location>
        <begin position="415"/>
        <end position="435"/>
    </location>
</feature>
<evidence type="ECO:0000313" key="7">
    <source>
        <dbReference type="EMBL" id="CAK8672381.1"/>
    </source>
</evidence>
<dbReference type="PROSITE" id="PS50850">
    <property type="entry name" value="MFS"/>
    <property type="match status" value="1"/>
</dbReference>
<keyword evidence="2 5" id="KW-0812">Transmembrane</keyword>
<comment type="caution">
    <text evidence="7">The sequence shown here is derived from an EMBL/GenBank/DDBJ whole genome shotgun (WGS) entry which is preliminary data.</text>
</comment>
<dbReference type="SUPFAM" id="SSF103473">
    <property type="entry name" value="MFS general substrate transporter"/>
    <property type="match status" value="1"/>
</dbReference>
<dbReference type="InterPro" id="IPR036259">
    <property type="entry name" value="MFS_trans_sf"/>
</dbReference>
<feature type="transmembrane region" description="Helical" evidence="5">
    <location>
        <begin position="509"/>
        <end position="527"/>
    </location>
</feature>
<keyword evidence="3 5" id="KW-1133">Transmembrane helix</keyword>
<dbReference type="InterPro" id="IPR005828">
    <property type="entry name" value="MFS_sugar_transport-like"/>
</dbReference>
<dbReference type="Pfam" id="PF00083">
    <property type="entry name" value="Sugar_tr"/>
    <property type="match status" value="1"/>
</dbReference>
<sequence length="587" mass="66591">MLKRIDSRCEMGSNRKNINEIEDVETALRNAGACGLFHIWLILLTMLPFTLTSANMASSIFEGYIPNHRCDLPFVDSLEKKCNKTWTSTLHVKAAPLERSKSAACFRYQPGPEINCSYWFDPNNTTETPANIDTVPCQKWTYDRSVMRNTIVTDFSLVCGSTWASYISQSCFMLGVLLGSILFGILSDRLGRRHTFLMCSVGGLITGTATAFTQSYMSYGILRTISGFFVIPPFLTLYVLVSEMVVVKYRVSFLQLTQVWFATGYILLSLVSYLAREWRTIQLVLSLLQAFSIVVWWFIPESPRWLLCQHRHKEAQNVIDMIYQYNHCLRRGDSDRHRLDRQLSITKDYDLVSELEEMKFKGYDVDRKQQHGLRNLLGTPGIRKVSLVHFFHWFAIFCVYFGLTLNAAKLGGDSFFNLIVASLMELISYVIVIPMTNKFGRVVFMSVSEVTAGILCIMMPYIAHVNWLYITTSILGKFFISFAFALMFIHVSEVFPTPIRSAATGMCSAWARVGGIASPLIAMLTLIAPNLPYTIFGIISLVTAFVILILPETGNVKLPSTIEEGEEFIKSHPGPLLVLMRRFQRKT</sequence>
<feature type="transmembrane region" description="Helical" evidence="5">
    <location>
        <begin position="163"/>
        <end position="183"/>
    </location>
</feature>
<comment type="subcellular location">
    <subcellularLocation>
        <location evidence="1">Membrane</location>
        <topology evidence="1">Multi-pass membrane protein</topology>
    </subcellularLocation>
</comment>
<evidence type="ECO:0000256" key="2">
    <source>
        <dbReference type="ARBA" id="ARBA00022692"/>
    </source>
</evidence>
<gene>
    <name evidence="7" type="ORF">CVLEPA_LOCUS1335</name>
</gene>
<reference evidence="7 8" key="1">
    <citation type="submission" date="2024-02" db="EMBL/GenBank/DDBJ databases">
        <authorList>
            <person name="Daric V."/>
            <person name="Darras S."/>
        </authorList>
    </citation>
    <scope>NUCLEOTIDE SEQUENCE [LARGE SCALE GENOMIC DNA]</scope>
</reference>
<evidence type="ECO:0000256" key="1">
    <source>
        <dbReference type="ARBA" id="ARBA00004141"/>
    </source>
</evidence>
<dbReference type="CDD" id="cd17317">
    <property type="entry name" value="MFS_SLC22"/>
    <property type="match status" value="1"/>
</dbReference>
<dbReference type="InterPro" id="IPR020846">
    <property type="entry name" value="MFS_dom"/>
</dbReference>
<organism evidence="7 8">
    <name type="scientific">Clavelina lepadiformis</name>
    <name type="common">Light-bulb sea squirt</name>
    <name type="synonym">Ascidia lepadiformis</name>
    <dbReference type="NCBI Taxonomy" id="159417"/>
    <lineage>
        <taxon>Eukaryota</taxon>
        <taxon>Metazoa</taxon>
        <taxon>Chordata</taxon>
        <taxon>Tunicata</taxon>
        <taxon>Ascidiacea</taxon>
        <taxon>Aplousobranchia</taxon>
        <taxon>Clavelinidae</taxon>
        <taxon>Clavelina</taxon>
    </lineage>
</organism>
<keyword evidence="4 5" id="KW-0472">Membrane</keyword>
<evidence type="ECO:0000313" key="8">
    <source>
        <dbReference type="Proteomes" id="UP001642483"/>
    </source>
</evidence>
<feature type="transmembrane region" description="Helical" evidence="5">
    <location>
        <begin position="281"/>
        <end position="299"/>
    </location>
</feature>
<proteinExistence type="predicted"/>
<feature type="transmembrane region" description="Helical" evidence="5">
    <location>
        <begin position="253"/>
        <end position="275"/>
    </location>
</feature>
<feature type="transmembrane region" description="Helical" evidence="5">
    <location>
        <begin position="195"/>
        <end position="214"/>
    </location>
</feature>
<evidence type="ECO:0000256" key="4">
    <source>
        <dbReference type="ARBA" id="ARBA00023136"/>
    </source>
</evidence>
<feature type="domain" description="Major facilitator superfamily (MFS) profile" evidence="6">
    <location>
        <begin position="117"/>
        <end position="555"/>
    </location>
</feature>
<feature type="transmembrane region" description="Helical" evidence="5">
    <location>
        <begin position="468"/>
        <end position="489"/>
    </location>
</feature>
<keyword evidence="8" id="KW-1185">Reference proteome</keyword>
<accession>A0ABP0F0K3</accession>
<dbReference type="Proteomes" id="UP001642483">
    <property type="component" value="Unassembled WGS sequence"/>
</dbReference>
<feature type="transmembrane region" description="Helical" evidence="5">
    <location>
        <begin position="220"/>
        <end position="241"/>
    </location>
</feature>
<dbReference type="Gene3D" id="1.20.1250.20">
    <property type="entry name" value="MFS general substrate transporter like domains"/>
    <property type="match status" value="1"/>
</dbReference>
<evidence type="ECO:0000256" key="3">
    <source>
        <dbReference type="ARBA" id="ARBA00022989"/>
    </source>
</evidence>
<feature type="transmembrane region" description="Helical" evidence="5">
    <location>
        <begin position="533"/>
        <end position="550"/>
    </location>
</feature>
<evidence type="ECO:0000259" key="6">
    <source>
        <dbReference type="PROSITE" id="PS50850"/>
    </source>
</evidence>
<feature type="transmembrane region" description="Helical" evidence="5">
    <location>
        <begin position="385"/>
        <end position="403"/>
    </location>
</feature>